<dbReference type="InterPro" id="IPR050750">
    <property type="entry name" value="C5-MTase"/>
</dbReference>
<dbReference type="OrthoDB" id="414133at2759"/>
<evidence type="ECO:0000256" key="5">
    <source>
        <dbReference type="ARBA" id="ARBA00039681"/>
    </source>
</evidence>
<keyword evidence="3 7" id="KW-0949">S-adenosyl-L-methionine</keyword>
<keyword evidence="2 7" id="KW-0808">Transferase</keyword>
<feature type="active site" evidence="7">
    <location>
        <position position="78"/>
    </location>
</feature>
<keyword evidence="1 7" id="KW-0489">Methyltransferase</keyword>
<dbReference type="PANTHER" id="PTHR46098:SF1">
    <property type="entry name" value="TRNA (CYTOSINE(38)-C(5))-METHYLTRANSFERASE"/>
    <property type="match status" value="1"/>
</dbReference>
<comment type="caution">
    <text evidence="8">The sequence shown here is derived from an EMBL/GenBank/DDBJ whole genome shotgun (WGS) entry which is preliminary data.</text>
</comment>
<dbReference type="GO" id="GO:0032259">
    <property type="term" value="P:methylation"/>
    <property type="evidence" value="ECO:0007669"/>
    <property type="project" value="UniProtKB-KW"/>
</dbReference>
<organism evidence="8 9">
    <name type="scientific">Macrolepiota fuliginosa MF-IS2</name>
    <dbReference type="NCBI Taxonomy" id="1400762"/>
    <lineage>
        <taxon>Eukaryota</taxon>
        <taxon>Fungi</taxon>
        <taxon>Dikarya</taxon>
        <taxon>Basidiomycota</taxon>
        <taxon>Agaricomycotina</taxon>
        <taxon>Agaricomycetes</taxon>
        <taxon>Agaricomycetidae</taxon>
        <taxon>Agaricales</taxon>
        <taxon>Agaricineae</taxon>
        <taxon>Agaricaceae</taxon>
        <taxon>Macrolepiota</taxon>
    </lineage>
</organism>
<dbReference type="PRINTS" id="PR00105">
    <property type="entry name" value="C5METTRFRASE"/>
</dbReference>
<proteinExistence type="inferred from homology"/>
<dbReference type="SUPFAM" id="SSF53335">
    <property type="entry name" value="S-adenosyl-L-methionine-dependent methyltransferases"/>
    <property type="match status" value="1"/>
</dbReference>
<dbReference type="Proteomes" id="UP000807342">
    <property type="component" value="Unassembled WGS sequence"/>
</dbReference>
<dbReference type="Pfam" id="PF00145">
    <property type="entry name" value="DNA_methylase"/>
    <property type="match status" value="1"/>
</dbReference>
<evidence type="ECO:0000256" key="7">
    <source>
        <dbReference type="PROSITE-ProRule" id="PRU01016"/>
    </source>
</evidence>
<evidence type="ECO:0000256" key="6">
    <source>
        <dbReference type="ARBA" id="ARBA00042810"/>
    </source>
</evidence>
<accession>A0A9P5XD72</accession>
<dbReference type="Gene3D" id="3.90.120.10">
    <property type="entry name" value="DNA Methylase, subunit A, domain 2"/>
    <property type="match status" value="1"/>
</dbReference>
<evidence type="ECO:0000256" key="2">
    <source>
        <dbReference type="ARBA" id="ARBA00022679"/>
    </source>
</evidence>
<dbReference type="Gene3D" id="3.40.50.150">
    <property type="entry name" value="Vaccinia Virus protein VP39"/>
    <property type="match status" value="1"/>
</dbReference>
<name>A0A9P5XD72_9AGAR</name>
<comment type="similarity">
    <text evidence="7">Belongs to the class I-like SAM-binding methyltransferase superfamily. C5-methyltransferase family.</text>
</comment>
<keyword evidence="9" id="KW-1185">Reference proteome</keyword>
<gene>
    <name evidence="8" type="ORF">P691DRAFT_704267</name>
</gene>
<dbReference type="GO" id="GO:0008168">
    <property type="term" value="F:methyltransferase activity"/>
    <property type="evidence" value="ECO:0007669"/>
    <property type="project" value="UniProtKB-KW"/>
</dbReference>
<dbReference type="PROSITE" id="PS00095">
    <property type="entry name" value="C5_MTASE_2"/>
    <property type="match status" value="1"/>
</dbReference>
<sequence>MPARALEFYAGIGGLHLALQRSSVDGTVVQAFDWDQTACQAYRINHPPKLIEKVDISELSAAQLAAYNADLWLLSPSCQPYTVLNPNAKGGADPRAKSFLHLVQEVLPKLAEMNALPSRLLVENVAGFETSITRRTLVSTMRSLGYNTLELLLTPLQFGIPNSRLRYYFLAKKDSLQFSHVAGEGIDRIWRHIPGQGRDWVDDRFDSTEPSIHVASLSSYLDSSDETSDYSIPDKILFKWGRLFDVMFPSSRRSCCFTRGYTQLVQGAGSILQMNEELDTTSVFNEFAAARPDGPDAVRILDPLQLRYFSPGELLRIFGFNPPVNSAEVPRFRWPDTKAVTVRSQYKLIGNSVNVTVLQVLIEYLFSE</sequence>
<evidence type="ECO:0000256" key="4">
    <source>
        <dbReference type="ARBA" id="ARBA00039081"/>
    </source>
</evidence>
<protein>
    <recommendedName>
        <fullName evidence="5">tRNA (cytosine(38)-C(5))-methyltransferase</fullName>
        <ecNumber evidence="4">2.1.1.204</ecNumber>
    </recommendedName>
    <alternativeName>
        <fullName evidence="6">DNA (cytosine-5)-methyltransferase-like protein 2</fullName>
    </alternativeName>
</protein>
<dbReference type="AlphaFoldDB" id="A0A9P5XD72"/>
<evidence type="ECO:0000256" key="1">
    <source>
        <dbReference type="ARBA" id="ARBA00022603"/>
    </source>
</evidence>
<evidence type="ECO:0000313" key="9">
    <source>
        <dbReference type="Proteomes" id="UP000807342"/>
    </source>
</evidence>
<evidence type="ECO:0000313" key="8">
    <source>
        <dbReference type="EMBL" id="KAF9448849.1"/>
    </source>
</evidence>
<dbReference type="EC" id="2.1.1.204" evidence="4"/>
<evidence type="ECO:0000256" key="3">
    <source>
        <dbReference type="ARBA" id="ARBA00022691"/>
    </source>
</evidence>
<dbReference type="PANTHER" id="PTHR46098">
    <property type="entry name" value="TRNA (CYTOSINE(38)-C(5))-METHYLTRANSFERASE"/>
    <property type="match status" value="1"/>
</dbReference>
<dbReference type="PROSITE" id="PS51679">
    <property type="entry name" value="SAM_MT_C5"/>
    <property type="match status" value="1"/>
</dbReference>
<dbReference type="EMBL" id="MU151148">
    <property type="protein sequence ID" value="KAF9448849.1"/>
    <property type="molecule type" value="Genomic_DNA"/>
</dbReference>
<dbReference type="InterPro" id="IPR031303">
    <property type="entry name" value="C5_meth_CS"/>
</dbReference>
<dbReference type="InterPro" id="IPR029063">
    <property type="entry name" value="SAM-dependent_MTases_sf"/>
</dbReference>
<dbReference type="InterPro" id="IPR001525">
    <property type="entry name" value="C5_MeTfrase"/>
</dbReference>
<reference evidence="8" key="1">
    <citation type="submission" date="2020-11" db="EMBL/GenBank/DDBJ databases">
        <authorList>
            <consortium name="DOE Joint Genome Institute"/>
            <person name="Ahrendt S."/>
            <person name="Riley R."/>
            <person name="Andreopoulos W."/>
            <person name="Labutti K."/>
            <person name="Pangilinan J."/>
            <person name="Ruiz-Duenas F.J."/>
            <person name="Barrasa J.M."/>
            <person name="Sanchez-Garcia M."/>
            <person name="Camarero S."/>
            <person name="Miyauchi S."/>
            <person name="Serrano A."/>
            <person name="Linde D."/>
            <person name="Babiker R."/>
            <person name="Drula E."/>
            <person name="Ayuso-Fernandez I."/>
            <person name="Pacheco R."/>
            <person name="Padilla G."/>
            <person name="Ferreira P."/>
            <person name="Barriuso J."/>
            <person name="Kellner H."/>
            <person name="Castanera R."/>
            <person name="Alfaro M."/>
            <person name="Ramirez L."/>
            <person name="Pisabarro A.G."/>
            <person name="Kuo A."/>
            <person name="Tritt A."/>
            <person name="Lipzen A."/>
            <person name="He G."/>
            <person name="Yan M."/>
            <person name="Ng V."/>
            <person name="Cullen D."/>
            <person name="Martin F."/>
            <person name="Rosso M.-N."/>
            <person name="Henrissat B."/>
            <person name="Hibbett D."/>
            <person name="Martinez A.T."/>
            <person name="Grigoriev I.V."/>
        </authorList>
    </citation>
    <scope>NUCLEOTIDE SEQUENCE</scope>
    <source>
        <strain evidence="8">MF-IS2</strain>
    </source>
</reference>